<name>A0A0C3KY44_PISTI</name>
<dbReference type="Proteomes" id="UP000054217">
    <property type="component" value="Unassembled WGS sequence"/>
</dbReference>
<keyword evidence="2" id="KW-1185">Reference proteome</keyword>
<dbReference type="InParanoid" id="A0A0C3KY44"/>
<reference evidence="1 2" key="1">
    <citation type="submission" date="2014-04" db="EMBL/GenBank/DDBJ databases">
        <authorList>
            <consortium name="DOE Joint Genome Institute"/>
            <person name="Kuo A."/>
            <person name="Kohler A."/>
            <person name="Costa M.D."/>
            <person name="Nagy L.G."/>
            <person name="Floudas D."/>
            <person name="Copeland A."/>
            <person name="Barry K.W."/>
            <person name="Cichocki N."/>
            <person name="Veneault-Fourrey C."/>
            <person name="LaButti K."/>
            <person name="Lindquist E.A."/>
            <person name="Lipzen A."/>
            <person name="Lundell T."/>
            <person name="Morin E."/>
            <person name="Murat C."/>
            <person name="Sun H."/>
            <person name="Tunlid A."/>
            <person name="Henrissat B."/>
            <person name="Grigoriev I.V."/>
            <person name="Hibbett D.S."/>
            <person name="Martin F."/>
            <person name="Nordberg H.P."/>
            <person name="Cantor M.N."/>
            <person name="Hua S.X."/>
        </authorList>
    </citation>
    <scope>NUCLEOTIDE SEQUENCE [LARGE SCALE GENOMIC DNA]</scope>
    <source>
        <strain evidence="1 2">Marx 270</strain>
    </source>
</reference>
<sequence>MLYAVPLASQGQGARNLNLTGRRRVVHTKVEGLIFLGRLCKTRLTLGCHSIHKVGAYLDREVGRLGPGSECPNGAGYPISWIPSRSRSASRALSCGVANSGILCTRGDLPWHGWMVRNPFETREAGRRATGTRIRGKERKEGLGTCCL</sequence>
<evidence type="ECO:0000313" key="1">
    <source>
        <dbReference type="EMBL" id="KIO14422.1"/>
    </source>
</evidence>
<protein>
    <submittedName>
        <fullName evidence="1">Uncharacterized protein</fullName>
    </submittedName>
</protein>
<evidence type="ECO:0000313" key="2">
    <source>
        <dbReference type="Proteomes" id="UP000054217"/>
    </source>
</evidence>
<dbReference type="EMBL" id="KN831945">
    <property type="protein sequence ID" value="KIO14422.1"/>
    <property type="molecule type" value="Genomic_DNA"/>
</dbReference>
<reference evidence="2" key="2">
    <citation type="submission" date="2015-01" db="EMBL/GenBank/DDBJ databases">
        <title>Evolutionary Origins and Diversification of the Mycorrhizal Mutualists.</title>
        <authorList>
            <consortium name="DOE Joint Genome Institute"/>
            <consortium name="Mycorrhizal Genomics Consortium"/>
            <person name="Kohler A."/>
            <person name="Kuo A."/>
            <person name="Nagy L.G."/>
            <person name="Floudas D."/>
            <person name="Copeland A."/>
            <person name="Barry K.W."/>
            <person name="Cichocki N."/>
            <person name="Veneault-Fourrey C."/>
            <person name="LaButti K."/>
            <person name="Lindquist E.A."/>
            <person name="Lipzen A."/>
            <person name="Lundell T."/>
            <person name="Morin E."/>
            <person name="Murat C."/>
            <person name="Riley R."/>
            <person name="Ohm R."/>
            <person name="Sun H."/>
            <person name="Tunlid A."/>
            <person name="Henrissat B."/>
            <person name="Grigoriev I.V."/>
            <person name="Hibbett D.S."/>
            <person name="Martin F."/>
        </authorList>
    </citation>
    <scope>NUCLEOTIDE SEQUENCE [LARGE SCALE GENOMIC DNA]</scope>
    <source>
        <strain evidence="2">Marx 270</strain>
    </source>
</reference>
<organism evidence="1 2">
    <name type="scientific">Pisolithus tinctorius Marx 270</name>
    <dbReference type="NCBI Taxonomy" id="870435"/>
    <lineage>
        <taxon>Eukaryota</taxon>
        <taxon>Fungi</taxon>
        <taxon>Dikarya</taxon>
        <taxon>Basidiomycota</taxon>
        <taxon>Agaricomycotina</taxon>
        <taxon>Agaricomycetes</taxon>
        <taxon>Agaricomycetidae</taxon>
        <taxon>Boletales</taxon>
        <taxon>Sclerodermatineae</taxon>
        <taxon>Pisolithaceae</taxon>
        <taxon>Pisolithus</taxon>
    </lineage>
</organism>
<dbReference type="AlphaFoldDB" id="A0A0C3KY44"/>
<proteinExistence type="predicted"/>
<dbReference type="HOGENOM" id="CLU_1759560_0_0_1"/>
<accession>A0A0C3KY44</accession>
<gene>
    <name evidence="1" type="ORF">M404DRAFT_477248</name>
</gene>